<sequence length="213" mass="25259">MSLQIKRCPKYSLFMVNQLARQVRNVSYIQGQSPSPNVREYFYYIDHQGQLFLHDARLKNFITCFKEKKFLTFFFRRLKMNNTGRYEEFPYISPCGKEFNYIQCDDRPIVYTSITNSSDNTQELLDINGTEKLTYPFQPEKICMFPETGRIYHPADEKYGGVGLIKSSLGIELSHCFEYRDRDNEREPPSHFNWNGKTYELDNSLWSEILTVK</sequence>
<dbReference type="PANTHER" id="PTHR31449:SF3">
    <property type="entry name" value="UPF0598 PROTEIN C8ORF82"/>
    <property type="match status" value="1"/>
</dbReference>
<dbReference type="Proteomes" id="UP001152795">
    <property type="component" value="Unassembled WGS sequence"/>
</dbReference>
<evidence type="ECO:0000256" key="1">
    <source>
        <dbReference type="ARBA" id="ARBA00006322"/>
    </source>
</evidence>
<dbReference type="InterPro" id="IPR028108">
    <property type="entry name" value="DUF4505"/>
</dbReference>
<comment type="similarity">
    <text evidence="1">Belongs to the UPF0598 family.</text>
</comment>
<protein>
    <submittedName>
        <fullName evidence="2">Uncharacterized protein</fullName>
    </submittedName>
</protein>
<evidence type="ECO:0000313" key="2">
    <source>
        <dbReference type="EMBL" id="CAB3985493.1"/>
    </source>
</evidence>
<dbReference type="Pfam" id="PF14956">
    <property type="entry name" value="DUF4505"/>
    <property type="match status" value="1"/>
</dbReference>
<keyword evidence="3" id="KW-1185">Reference proteome</keyword>
<comment type="caution">
    <text evidence="2">The sequence shown here is derived from an EMBL/GenBank/DDBJ whole genome shotgun (WGS) entry which is preliminary data.</text>
</comment>
<dbReference type="EMBL" id="CACRXK020000879">
    <property type="protein sequence ID" value="CAB3985493.1"/>
    <property type="molecule type" value="Genomic_DNA"/>
</dbReference>
<dbReference type="OrthoDB" id="10260024at2759"/>
<dbReference type="AlphaFoldDB" id="A0A7D9DH71"/>
<dbReference type="PANTHER" id="PTHR31449">
    <property type="entry name" value="UPF0598 PROTEIN C8ORF82"/>
    <property type="match status" value="1"/>
</dbReference>
<organism evidence="2 3">
    <name type="scientific">Paramuricea clavata</name>
    <name type="common">Red gorgonian</name>
    <name type="synonym">Violescent sea-whip</name>
    <dbReference type="NCBI Taxonomy" id="317549"/>
    <lineage>
        <taxon>Eukaryota</taxon>
        <taxon>Metazoa</taxon>
        <taxon>Cnidaria</taxon>
        <taxon>Anthozoa</taxon>
        <taxon>Octocorallia</taxon>
        <taxon>Malacalcyonacea</taxon>
        <taxon>Plexauridae</taxon>
        <taxon>Paramuricea</taxon>
    </lineage>
</organism>
<name>A0A7D9DH71_PARCT</name>
<evidence type="ECO:0000313" key="3">
    <source>
        <dbReference type="Proteomes" id="UP001152795"/>
    </source>
</evidence>
<accession>A0A7D9DH71</accession>
<gene>
    <name evidence="2" type="ORF">PACLA_8A026703</name>
</gene>
<proteinExistence type="inferred from homology"/>
<reference evidence="2" key="1">
    <citation type="submission" date="2020-04" db="EMBL/GenBank/DDBJ databases">
        <authorList>
            <person name="Alioto T."/>
            <person name="Alioto T."/>
            <person name="Gomez Garrido J."/>
        </authorList>
    </citation>
    <scope>NUCLEOTIDE SEQUENCE</scope>
    <source>
        <strain evidence="2">A484AB</strain>
    </source>
</reference>